<dbReference type="AlphaFoldDB" id="A0AAD9TDZ7"/>
<keyword evidence="2" id="KW-1185">Reference proteome</keyword>
<gene>
    <name evidence="1" type="ORF">Ddye_029196</name>
</gene>
<dbReference type="EMBL" id="JANJYI010000009">
    <property type="protein sequence ID" value="KAK2634404.1"/>
    <property type="molecule type" value="Genomic_DNA"/>
</dbReference>
<proteinExistence type="predicted"/>
<accession>A0AAD9TDZ7</accession>
<organism evidence="1 2">
    <name type="scientific">Dipteronia dyeriana</name>
    <dbReference type="NCBI Taxonomy" id="168575"/>
    <lineage>
        <taxon>Eukaryota</taxon>
        <taxon>Viridiplantae</taxon>
        <taxon>Streptophyta</taxon>
        <taxon>Embryophyta</taxon>
        <taxon>Tracheophyta</taxon>
        <taxon>Spermatophyta</taxon>
        <taxon>Magnoliopsida</taxon>
        <taxon>eudicotyledons</taxon>
        <taxon>Gunneridae</taxon>
        <taxon>Pentapetalae</taxon>
        <taxon>rosids</taxon>
        <taxon>malvids</taxon>
        <taxon>Sapindales</taxon>
        <taxon>Sapindaceae</taxon>
        <taxon>Hippocastanoideae</taxon>
        <taxon>Acereae</taxon>
        <taxon>Dipteronia</taxon>
    </lineage>
</organism>
<evidence type="ECO:0000313" key="2">
    <source>
        <dbReference type="Proteomes" id="UP001280121"/>
    </source>
</evidence>
<reference evidence="1" key="1">
    <citation type="journal article" date="2023" name="Plant J.">
        <title>Genome sequences and population genomics provide insights into the demographic history, inbreeding, and mutation load of two 'living fossil' tree species of Dipteronia.</title>
        <authorList>
            <person name="Feng Y."/>
            <person name="Comes H.P."/>
            <person name="Chen J."/>
            <person name="Zhu S."/>
            <person name="Lu R."/>
            <person name="Zhang X."/>
            <person name="Li P."/>
            <person name="Qiu J."/>
            <person name="Olsen K.M."/>
            <person name="Qiu Y."/>
        </authorList>
    </citation>
    <scope>NUCLEOTIDE SEQUENCE</scope>
    <source>
        <strain evidence="1">KIB01</strain>
    </source>
</reference>
<sequence>MGFIPMKYMKPYMLYKEMEKMGIELLNKDAIGVQFLGLNILPNYFNIAISNQIIDIAKHHGSAVIGCPDTKNMENLVVVKVKSFVYELYNTGKIEGLKYTYWDRRIEPEIKAWLSKDPDLPDDHPNNTIEDYDDRLSVVYILQSYLDRVGKR</sequence>
<evidence type="ECO:0000313" key="1">
    <source>
        <dbReference type="EMBL" id="KAK2634404.1"/>
    </source>
</evidence>
<name>A0AAD9TDZ7_9ROSI</name>
<protein>
    <submittedName>
        <fullName evidence="1">Uncharacterized protein</fullName>
    </submittedName>
</protein>
<dbReference type="Proteomes" id="UP001280121">
    <property type="component" value="Unassembled WGS sequence"/>
</dbReference>
<comment type="caution">
    <text evidence="1">The sequence shown here is derived from an EMBL/GenBank/DDBJ whole genome shotgun (WGS) entry which is preliminary data.</text>
</comment>